<dbReference type="Proteomes" id="UP000501179">
    <property type="component" value="Chromosome"/>
</dbReference>
<accession>A0A6G9HAM8</accession>
<sequence>MPPSGDRRVVVGVTGSLGSLAALHRAAAEARRTGGQLWAVLAWDPPPAEFTQHGYLPSVPLLEACRRAAGLELASALRTAFGNAGPGVPMDGLVSRGAPGRALVEIASREDDLLVVGTGHRGRLHRALFPSVARYCVAHAACPVLTVPPPSMLRELEAASRRNALRLPLDARELDGGRISEM</sequence>
<dbReference type="EMBL" id="CP050177">
    <property type="protein sequence ID" value="QIQ07299.1"/>
    <property type="molecule type" value="Genomic_DNA"/>
</dbReference>
<protein>
    <submittedName>
        <fullName evidence="3">Universal stress protein</fullName>
    </submittedName>
</protein>
<reference evidence="3 4" key="1">
    <citation type="submission" date="2020-03" db="EMBL/GenBank/DDBJ databases">
        <title>A novel species.</title>
        <authorList>
            <person name="Gao J."/>
        </authorList>
    </citation>
    <scope>NUCLEOTIDE SEQUENCE [LARGE SCALE GENOMIC DNA]</scope>
    <source>
        <strain evidence="3 4">QMT-12</strain>
    </source>
</reference>
<gene>
    <name evidence="3" type="ORF">HA039_32545</name>
</gene>
<dbReference type="InterPro" id="IPR014729">
    <property type="entry name" value="Rossmann-like_a/b/a_fold"/>
</dbReference>
<dbReference type="PRINTS" id="PR01438">
    <property type="entry name" value="UNVRSLSTRESS"/>
</dbReference>
<proteinExistence type="inferred from homology"/>
<dbReference type="Pfam" id="PF00582">
    <property type="entry name" value="Usp"/>
    <property type="match status" value="1"/>
</dbReference>
<evidence type="ECO:0000313" key="4">
    <source>
        <dbReference type="Proteomes" id="UP000501179"/>
    </source>
</evidence>
<keyword evidence="4" id="KW-1185">Reference proteome</keyword>
<comment type="similarity">
    <text evidence="1">Belongs to the universal stress protein A family.</text>
</comment>
<dbReference type="AlphaFoldDB" id="A0A6G9HAM8"/>
<name>A0A6G9HAM8_9ACTN</name>
<dbReference type="Gene3D" id="3.40.50.620">
    <property type="entry name" value="HUPs"/>
    <property type="match status" value="1"/>
</dbReference>
<dbReference type="PANTHER" id="PTHR31964">
    <property type="entry name" value="ADENINE NUCLEOTIDE ALPHA HYDROLASES-LIKE SUPERFAMILY PROTEIN"/>
    <property type="match status" value="1"/>
</dbReference>
<dbReference type="KEGG" id="slia:HA039_32545"/>
<dbReference type="InterPro" id="IPR006015">
    <property type="entry name" value="Universal_stress_UspA"/>
</dbReference>
<evidence type="ECO:0000259" key="2">
    <source>
        <dbReference type="Pfam" id="PF00582"/>
    </source>
</evidence>
<evidence type="ECO:0000256" key="1">
    <source>
        <dbReference type="ARBA" id="ARBA00008791"/>
    </source>
</evidence>
<dbReference type="InterPro" id="IPR006016">
    <property type="entry name" value="UspA"/>
</dbReference>
<evidence type="ECO:0000313" key="3">
    <source>
        <dbReference type="EMBL" id="QIQ07299.1"/>
    </source>
</evidence>
<feature type="domain" description="UspA" evidence="2">
    <location>
        <begin position="7"/>
        <end position="148"/>
    </location>
</feature>
<organism evidence="3 4">
    <name type="scientific">Streptomyces liangshanensis</name>
    <dbReference type="NCBI Taxonomy" id="2717324"/>
    <lineage>
        <taxon>Bacteria</taxon>
        <taxon>Bacillati</taxon>
        <taxon>Actinomycetota</taxon>
        <taxon>Actinomycetes</taxon>
        <taxon>Kitasatosporales</taxon>
        <taxon>Streptomycetaceae</taxon>
        <taxon>Streptomyces</taxon>
    </lineage>
</organism>
<dbReference type="SUPFAM" id="SSF52402">
    <property type="entry name" value="Adenine nucleotide alpha hydrolases-like"/>
    <property type="match status" value="1"/>
</dbReference>
<dbReference type="PANTHER" id="PTHR31964:SF113">
    <property type="entry name" value="USPA DOMAIN-CONTAINING PROTEIN"/>
    <property type="match status" value="1"/>
</dbReference>